<comment type="caution">
    <text evidence="1">The sequence shown here is derived from an EMBL/GenBank/DDBJ whole genome shotgun (WGS) entry which is preliminary data.</text>
</comment>
<protein>
    <submittedName>
        <fullName evidence="1">Uncharacterized protein</fullName>
    </submittedName>
</protein>
<dbReference type="EMBL" id="QZWG01000011">
    <property type="protein sequence ID" value="RZB80725.1"/>
    <property type="molecule type" value="Genomic_DNA"/>
</dbReference>
<dbReference type="PANTHER" id="PTHR31286:SF99">
    <property type="entry name" value="DUF4283 DOMAIN-CONTAINING PROTEIN"/>
    <property type="match status" value="1"/>
</dbReference>
<keyword evidence="2" id="KW-1185">Reference proteome</keyword>
<name>A0A445I3T1_GLYSO</name>
<gene>
    <name evidence="1" type="ORF">D0Y65_030437</name>
</gene>
<evidence type="ECO:0000313" key="2">
    <source>
        <dbReference type="Proteomes" id="UP000289340"/>
    </source>
</evidence>
<sequence length="267" mass="30844">MGRFKLLTFTLAGDYNFALLEGMWMVANHYLILQRWRPLFLMNVEKEKNVAIWIQIQRLPIELYNDVFLNKIGSSLGKFLKVDRLTSIHYRGKFARICVELDLEKPLEMHIYVRGHKLYLEYEGLHSICFWCGLVRHKKDQCREVVEVMSRFPLEKQVEDEVVVVEPLLETSLKERANINAIISNQPNIVTANQDCTKIDNRFGVWMITQQNSRKGMLAVKKEEDSSNAKAGMSRSCYEAIFVNKGSTNVTTNIEGIEDAFKSQCGV</sequence>
<reference evidence="1 2" key="1">
    <citation type="submission" date="2018-09" db="EMBL/GenBank/DDBJ databases">
        <title>A high-quality reference genome of wild soybean provides a powerful tool to mine soybean genomes.</title>
        <authorList>
            <person name="Xie M."/>
            <person name="Chung C.Y.L."/>
            <person name="Li M.-W."/>
            <person name="Wong F.-L."/>
            <person name="Chan T.-F."/>
            <person name="Lam H.-M."/>
        </authorList>
    </citation>
    <scope>NUCLEOTIDE SEQUENCE [LARGE SCALE GENOMIC DNA]</scope>
    <source>
        <strain evidence="2">cv. W05</strain>
        <tissue evidence="1">Hypocotyl of etiolated seedlings</tissue>
    </source>
</reference>
<dbReference type="PANTHER" id="PTHR31286">
    <property type="entry name" value="GLYCINE-RICH CELL WALL STRUCTURAL PROTEIN 1.8-LIKE"/>
    <property type="match status" value="1"/>
</dbReference>
<evidence type="ECO:0000313" key="1">
    <source>
        <dbReference type="EMBL" id="RZB80725.1"/>
    </source>
</evidence>
<accession>A0A445I3T1</accession>
<proteinExistence type="predicted"/>
<dbReference type="AlphaFoldDB" id="A0A445I3T1"/>
<dbReference type="Proteomes" id="UP000289340">
    <property type="component" value="Chromosome 11"/>
</dbReference>
<dbReference type="InterPro" id="IPR040256">
    <property type="entry name" value="At4g02000-like"/>
</dbReference>
<organism evidence="1 2">
    <name type="scientific">Glycine soja</name>
    <name type="common">Wild soybean</name>
    <dbReference type="NCBI Taxonomy" id="3848"/>
    <lineage>
        <taxon>Eukaryota</taxon>
        <taxon>Viridiplantae</taxon>
        <taxon>Streptophyta</taxon>
        <taxon>Embryophyta</taxon>
        <taxon>Tracheophyta</taxon>
        <taxon>Spermatophyta</taxon>
        <taxon>Magnoliopsida</taxon>
        <taxon>eudicotyledons</taxon>
        <taxon>Gunneridae</taxon>
        <taxon>Pentapetalae</taxon>
        <taxon>rosids</taxon>
        <taxon>fabids</taxon>
        <taxon>Fabales</taxon>
        <taxon>Fabaceae</taxon>
        <taxon>Papilionoideae</taxon>
        <taxon>50 kb inversion clade</taxon>
        <taxon>NPAAA clade</taxon>
        <taxon>indigoferoid/millettioid clade</taxon>
        <taxon>Phaseoleae</taxon>
        <taxon>Glycine</taxon>
        <taxon>Glycine subgen. Soja</taxon>
    </lineage>
</organism>